<name>A0A1W2A947_9FLAO</name>
<keyword evidence="2" id="KW-1185">Reference proteome</keyword>
<evidence type="ECO:0000313" key="1">
    <source>
        <dbReference type="EMBL" id="SMC57170.1"/>
    </source>
</evidence>
<accession>A0A1W2A947</accession>
<protein>
    <submittedName>
        <fullName evidence="1">Uncharacterized protein</fullName>
    </submittedName>
</protein>
<proteinExistence type="predicted"/>
<dbReference type="STRING" id="1434700.SAMN06296427_10433"/>
<sequence>MKKAALLIALCLAGINSFGQIDKLENFRKELMLYMDYDQRATDAKNESEAKELKENVEKVFRKFVLDKESKNTDRLKTEAESSNYSYSFSNVKREKMVQSTENNEDFKISFYGMYDYKLSNFVSIYIQPFLLSKNELCVYYYKLNGKGKYFVKEIDSNKIIFTSEGLTSNAAVIKIHQIDKNHVLIIEDMGDDGQRALVVKTEKKEWAAVEGFKGNLIEHNNEKKFAESRKYLRLVSNKTIQNHQSFGFLKQNGIRYNEELKTIVYSISEDNLTFKEAKWEGKLFVIDDYYLGDHLPDEPMPFPG</sequence>
<dbReference type="RefSeq" id="WP_084016959.1">
    <property type="nucleotide sequence ID" value="NZ_FWXS01000004.1"/>
</dbReference>
<dbReference type="EMBL" id="FWXS01000004">
    <property type="protein sequence ID" value="SMC57170.1"/>
    <property type="molecule type" value="Genomic_DNA"/>
</dbReference>
<evidence type="ECO:0000313" key="2">
    <source>
        <dbReference type="Proteomes" id="UP000192393"/>
    </source>
</evidence>
<dbReference type="AlphaFoldDB" id="A0A1W2A947"/>
<gene>
    <name evidence="1" type="ORF">SAMN06296427_10433</name>
</gene>
<organism evidence="1 2">
    <name type="scientific">Moheibacter sediminis</name>
    <dbReference type="NCBI Taxonomy" id="1434700"/>
    <lineage>
        <taxon>Bacteria</taxon>
        <taxon>Pseudomonadati</taxon>
        <taxon>Bacteroidota</taxon>
        <taxon>Flavobacteriia</taxon>
        <taxon>Flavobacteriales</taxon>
        <taxon>Weeksellaceae</taxon>
        <taxon>Moheibacter</taxon>
    </lineage>
</organism>
<reference evidence="1 2" key="1">
    <citation type="submission" date="2017-04" db="EMBL/GenBank/DDBJ databases">
        <authorList>
            <person name="Afonso C.L."/>
            <person name="Miller P.J."/>
            <person name="Scott M.A."/>
            <person name="Spackman E."/>
            <person name="Goraichik I."/>
            <person name="Dimitrov K.M."/>
            <person name="Suarez D.L."/>
            <person name="Swayne D.E."/>
        </authorList>
    </citation>
    <scope>NUCLEOTIDE SEQUENCE [LARGE SCALE GENOMIC DNA]</scope>
    <source>
        <strain evidence="1 2">CGMCC 1.12708</strain>
    </source>
</reference>
<dbReference type="Proteomes" id="UP000192393">
    <property type="component" value="Unassembled WGS sequence"/>
</dbReference>